<sequence>MPISKVAVVCGLLMVFVGSLHCITRCDTSIRQVYRVIPLATGGTTPKVLGTPLCTEYELRDCYYPPRKKSKAEKEGQLTHGALYLLRTTCRNLEGNVYWSQVVSRDQNEWHLYELCLGSIHGERGVYEGGGSANPG</sequence>
<reference evidence="2 3" key="1">
    <citation type="submission" date="2016-12" db="EMBL/GenBank/DDBJ databases">
        <title>The genomes of Aspergillus section Nigri reveals drivers in fungal speciation.</title>
        <authorList>
            <consortium name="DOE Joint Genome Institute"/>
            <person name="Vesth T.C."/>
            <person name="Nybo J."/>
            <person name="Theobald S."/>
            <person name="Brandl J."/>
            <person name="Frisvad J.C."/>
            <person name="Nielsen K.F."/>
            <person name="Lyhne E.K."/>
            <person name="Kogle M.E."/>
            <person name="Kuo A."/>
            <person name="Riley R."/>
            <person name="Clum A."/>
            <person name="Nolan M."/>
            <person name="Lipzen A."/>
            <person name="Salamov A."/>
            <person name="Henrissat B."/>
            <person name="Wiebenga A."/>
            <person name="De Vries R.P."/>
            <person name="Grigoriev I.V."/>
            <person name="Mortensen U.H."/>
            <person name="Andersen M.R."/>
            <person name="Baker S.E."/>
        </authorList>
    </citation>
    <scope>NUCLEOTIDE SEQUENCE [LARGE SCALE GENOMIC DNA]</scope>
    <source>
        <strain evidence="2 3">CBS 115572</strain>
    </source>
</reference>
<feature type="chain" id="PRO_5016433941" evidence="1">
    <location>
        <begin position="23"/>
        <end position="136"/>
    </location>
</feature>
<dbReference type="EMBL" id="MSFK01000016">
    <property type="protein sequence ID" value="PWY85705.1"/>
    <property type="molecule type" value="Genomic_DNA"/>
</dbReference>
<dbReference type="GeneID" id="37119891"/>
<gene>
    <name evidence="2" type="ORF">BO94DRAFT_93684</name>
</gene>
<protein>
    <submittedName>
        <fullName evidence="2">Uncharacterized protein</fullName>
    </submittedName>
</protein>
<evidence type="ECO:0000256" key="1">
    <source>
        <dbReference type="SAM" id="SignalP"/>
    </source>
</evidence>
<keyword evidence="1" id="KW-0732">Signal</keyword>
<dbReference type="RefSeq" id="XP_025466722.1">
    <property type="nucleotide sequence ID" value="XM_025617748.1"/>
</dbReference>
<comment type="caution">
    <text evidence="2">The sequence shown here is derived from an EMBL/GenBank/DDBJ whole genome shotgun (WGS) entry which is preliminary data.</text>
</comment>
<dbReference type="AlphaFoldDB" id="A0A317WI42"/>
<name>A0A317WI42_9EURO</name>
<evidence type="ECO:0000313" key="2">
    <source>
        <dbReference type="EMBL" id="PWY85705.1"/>
    </source>
</evidence>
<feature type="signal peptide" evidence="1">
    <location>
        <begin position="1"/>
        <end position="22"/>
    </location>
</feature>
<dbReference type="Proteomes" id="UP000246702">
    <property type="component" value="Unassembled WGS sequence"/>
</dbReference>
<evidence type="ECO:0000313" key="3">
    <source>
        <dbReference type="Proteomes" id="UP000246702"/>
    </source>
</evidence>
<accession>A0A317WI42</accession>
<keyword evidence="3" id="KW-1185">Reference proteome</keyword>
<proteinExistence type="predicted"/>
<organism evidence="2 3">
    <name type="scientific">Aspergillus sclerotioniger CBS 115572</name>
    <dbReference type="NCBI Taxonomy" id="1450535"/>
    <lineage>
        <taxon>Eukaryota</taxon>
        <taxon>Fungi</taxon>
        <taxon>Dikarya</taxon>
        <taxon>Ascomycota</taxon>
        <taxon>Pezizomycotina</taxon>
        <taxon>Eurotiomycetes</taxon>
        <taxon>Eurotiomycetidae</taxon>
        <taxon>Eurotiales</taxon>
        <taxon>Aspergillaceae</taxon>
        <taxon>Aspergillus</taxon>
        <taxon>Aspergillus subgen. Circumdati</taxon>
    </lineage>
</organism>